<name>A0A5B8XDS7_9RICK</name>
<accession>A0A5B8XDS7</accession>
<organism evidence="2 3">
    <name type="scientific">Candidatus Deianiraea vastatrix</name>
    <dbReference type="NCBI Taxonomy" id="2163644"/>
    <lineage>
        <taxon>Bacteria</taxon>
        <taxon>Pseudomonadati</taxon>
        <taxon>Pseudomonadota</taxon>
        <taxon>Alphaproteobacteria</taxon>
        <taxon>Rickettsiales</taxon>
        <taxon>Candidatus Deianiraeaceae</taxon>
        <taxon>Candidatus Deianiraea</taxon>
    </lineage>
</organism>
<feature type="domain" description="Protein CR006 P-loop" evidence="1">
    <location>
        <begin position="22"/>
        <end position="186"/>
    </location>
</feature>
<dbReference type="InterPro" id="IPR026866">
    <property type="entry name" value="CR006_AAA"/>
</dbReference>
<sequence>MITHIKVKKHTDDNIALLNVDNNFKKFNLIYGYNGSGKTTFSRFFECLNEGKNLSSEKYTDCSINNSNVFDNYKNKIFVYNSDYIEKVLLEKHEKFKDVFSFDSEEIKNKIRKRDNIAKAIRDSKTKCDNNIKDLETKIKDVVKTKFDDKLTKKASEIKGQYNIGGKFFNFTIRDIENKIKDLKNYQLLSH</sequence>
<dbReference type="InterPro" id="IPR027417">
    <property type="entry name" value="P-loop_NTPase"/>
</dbReference>
<dbReference type="Proteomes" id="UP000321934">
    <property type="component" value="Chromosome"/>
</dbReference>
<dbReference type="EMBL" id="CP029077">
    <property type="protein sequence ID" value="QED23025.1"/>
    <property type="molecule type" value="Genomic_DNA"/>
</dbReference>
<evidence type="ECO:0000313" key="3">
    <source>
        <dbReference type="Proteomes" id="UP000321934"/>
    </source>
</evidence>
<dbReference type="OrthoDB" id="9789562at2"/>
<protein>
    <recommendedName>
        <fullName evidence="1">Protein CR006 P-loop domain-containing protein</fullName>
    </recommendedName>
</protein>
<evidence type="ECO:0000259" key="1">
    <source>
        <dbReference type="Pfam" id="PF13166"/>
    </source>
</evidence>
<dbReference type="AlphaFoldDB" id="A0A5B8XDS7"/>
<keyword evidence="3" id="KW-1185">Reference proteome</keyword>
<proteinExistence type="predicted"/>
<reference evidence="2 3" key="1">
    <citation type="journal article" date="2019" name="ISME J.">
        <title>Deianiraea, an extracellular bacterium associated with the ciliate Paramecium, suggests an alternative scenario for the evolution of Rickettsiales.</title>
        <authorList>
            <person name="Castelli M."/>
            <person name="Sabaneyeva E."/>
            <person name="Lanzoni O."/>
            <person name="Lebedeva N."/>
            <person name="Floriano A.M."/>
            <person name="Gaiarsa S."/>
            <person name="Benken K."/>
            <person name="Modeo L."/>
            <person name="Bandi C."/>
            <person name="Potekhin A."/>
            <person name="Sassera D."/>
            <person name="Petroni G."/>
        </authorList>
    </citation>
    <scope>NUCLEOTIDE SEQUENCE [LARGE SCALE GENOMIC DNA]</scope>
    <source>
        <strain evidence="2">CyL4-1</strain>
    </source>
</reference>
<gene>
    <name evidence="2" type="ORF">Deia_00217</name>
</gene>
<dbReference type="Gene3D" id="3.40.50.300">
    <property type="entry name" value="P-loop containing nucleotide triphosphate hydrolases"/>
    <property type="match status" value="1"/>
</dbReference>
<evidence type="ECO:0000313" key="2">
    <source>
        <dbReference type="EMBL" id="QED23025.1"/>
    </source>
</evidence>
<dbReference type="Pfam" id="PF13166">
    <property type="entry name" value="AAA_13"/>
    <property type="match status" value="1"/>
</dbReference>
<dbReference type="SUPFAM" id="SSF52540">
    <property type="entry name" value="P-loop containing nucleoside triphosphate hydrolases"/>
    <property type="match status" value="1"/>
</dbReference>